<feature type="region of interest" description="Disordered" evidence="16">
    <location>
        <begin position="236"/>
        <end position="343"/>
    </location>
</feature>
<keyword evidence="6" id="KW-0862">Zinc</keyword>
<feature type="domain" description="Tudor" evidence="17">
    <location>
        <begin position="85"/>
        <end position="141"/>
    </location>
</feature>
<dbReference type="PANTHER" id="PTHR15856">
    <property type="entry name" value="PHD FINGER PROTEIN 20-RELATED"/>
    <property type="match status" value="1"/>
</dbReference>
<evidence type="ECO:0000256" key="7">
    <source>
        <dbReference type="ARBA" id="ARBA00022843"/>
    </source>
</evidence>
<dbReference type="CDD" id="cd20453">
    <property type="entry name" value="Tudor_PHF20"/>
    <property type="match status" value="1"/>
</dbReference>
<dbReference type="InterPro" id="IPR041297">
    <property type="entry name" value="Crb2_Tudor"/>
</dbReference>
<dbReference type="GO" id="GO:0003677">
    <property type="term" value="F:DNA binding"/>
    <property type="evidence" value="ECO:0007669"/>
    <property type="project" value="UniProtKB-KW"/>
</dbReference>
<keyword evidence="5" id="KW-0863">Zinc-finger</keyword>
<keyword evidence="2" id="KW-0597">Phosphoprotein</keyword>
<gene>
    <name evidence="18" type="primary">Phf20</name>
    <name evidence="18" type="ORF">FREGRA_R13842</name>
</gene>
<dbReference type="FunFam" id="2.30.30.140:FF:000049">
    <property type="entry name" value="PHD finger protein 20 (Predicted)"/>
    <property type="match status" value="1"/>
</dbReference>
<evidence type="ECO:0000256" key="1">
    <source>
        <dbReference type="ARBA" id="ARBA00004123"/>
    </source>
</evidence>
<dbReference type="PANTHER" id="PTHR15856:SF27">
    <property type="entry name" value="PHD FINGER PROTEIN 20"/>
    <property type="match status" value="1"/>
</dbReference>
<keyword evidence="9" id="KW-0007">Acetylation</keyword>
<feature type="compositionally biased region" description="Basic and acidic residues" evidence="16">
    <location>
        <begin position="516"/>
        <end position="533"/>
    </location>
</feature>
<evidence type="ECO:0000256" key="6">
    <source>
        <dbReference type="ARBA" id="ARBA00022833"/>
    </source>
</evidence>
<dbReference type="InterPro" id="IPR002999">
    <property type="entry name" value="Tudor"/>
</dbReference>
<dbReference type="GO" id="GO:0006325">
    <property type="term" value="P:chromatin organization"/>
    <property type="evidence" value="ECO:0007669"/>
    <property type="project" value="UniProtKB-KW"/>
</dbReference>
<feature type="region of interest" description="Disordered" evidence="16">
    <location>
        <begin position="139"/>
        <end position="191"/>
    </location>
</feature>
<organism evidence="18 19">
    <name type="scientific">Fregetta grallaria</name>
    <name type="common">White-bellied storm-petrel</name>
    <name type="synonym">Procellaria grallaria</name>
    <dbReference type="NCBI Taxonomy" id="79628"/>
    <lineage>
        <taxon>Eukaryota</taxon>
        <taxon>Metazoa</taxon>
        <taxon>Chordata</taxon>
        <taxon>Craniata</taxon>
        <taxon>Vertebrata</taxon>
        <taxon>Euteleostomi</taxon>
        <taxon>Archelosauria</taxon>
        <taxon>Archosauria</taxon>
        <taxon>Dinosauria</taxon>
        <taxon>Saurischia</taxon>
        <taxon>Theropoda</taxon>
        <taxon>Coelurosauria</taxon>
        <taxon>Aves</taxon>
        <taxon>Neognathae</taxon>
        <taxon>Neoaves</taxon>
        <taxon>Aequornithes</taxon>
        <taxon>Procellariiformes</taxon>
        <taxon>Hydrobatidae</taxon>
        <taxon>Fregetta</taxon>
    </lineage>
</organism>
<dbReference type="FunFam" id="3.30.40.10:FF:000196">
    <property type="entry name" value="PHD finger protein 20 (Predicted)"/>
    <property type="match status" value="1"/>
</dbReference>
<keyword evidence="19" id="KW-1185">Reference proteome</keyword>
<dbReference type="Proteomes" id="UP000563060">
    <property type="component" value="Unassembled WGS sequence"/>
</dbReference>
<evidence type="ECO:0000256" key="3">
    <source>
        <dbReference type="ARBA" id="ARBA00022723"/>
    </source>
</evidence>
<dbReference type="InterPro" id="IPR022255">
    <property type="entry name" value="PHF20_AT-hook"/>
</dbReference>
<evidence type="ECO:0000313" key="18">
    <source>
        <dbReference type="EMBL" id="NXW05551.1"/>
    </source>
</evidence>
<comment type="caution">
    <text evidence="18">The sequence shown here is derived from an EMBL/GenBank/DDBJ whole genome shotgun (WGS) entry which is preliminary data.</text>
</comment>
<evidence type="ECO:0000256" key="2">
    <source>
        <dbReference type="ARBA" id="ARBA00022553"/>
    </source>
</evidence>
<dbReference type="Pfam" id="PF20826">
    <property type="entry name" value="PHD_5"/>
    <property type="match status" value="1"/>
</dbReference>
<keyword evidence="14" id="KW-0539">Nucleus</keyword>
<evidence type="ECO:0000256" key="15">
    <source>
        <dbReference type="ARBA" id="ARBA00068742"/>
    </source>
</evidence>
<evidence type="ECO:0000256" key="16">
    <source>
        <dbReference type="SAM" id="MobiDB-lite"/>
    </source>
</evidence>
<feature type="non-terminal residue" evidence="18">
    <location>
        <position position="1"/>
    </location>
</feature>
<dbReference type="FunFam" id="2.30.30.140:FF:000043">
    <property type="entry name" value="PHD finger protein 20 (Predicted)"/>
    <property type="match status" value="1"/>
</dbReference>
<evidence type="ECO:0000256" key="10">
    <source>
        <dbReference type="ARBA" id="ARBA00023015"/>
    </source>
</evidence>
<evidence type="ECO:0000256" key="9">
    <source>
        <dbReference type="ARBA" id="ARBA00022990"/>
    </source>
</evidence>
<evidence type="ECO:0000313" key="19">
    <source>
        <dbReference type="Proteomes" id="UP000563060"/>
    </source>
</evidence>
<proteinExistence type="predicted"/>
<dbReference type="PROSITE" id="PS01359">
    <property type="entry name" value="ZF_PHD_1"/>
    <property type="match status" value="1"/>
</dbReference>
<feature type="domain" description="Tudor" evidence="17">
    <location>
        <begin position="11"/>
        <end position="71"/>
    </location>
</feature>
<comment type="subcellular location">
    <subcellularLocation>
        <location evidence="1">Nucleus</location>
    </subcellularLocation>
</comment>
<dbReference type="SUPFAM" id="SSF57903">
    <property type="entry name" value="FYVE/PHD zinc finger"/>
    <property type="match status" value="1"/>
</dbReference>
<dbReference type="InterPro" id="IPR013083">
    <property type="entry name" value="Znf_RING/FYVE/PHD"/>
</dbReference>
<dbReference type="InterPro" id="IPR011011">
    <property type="entry name" value="Znf_FYVE_PHD"/>
</dbReference>
<keyword evidence="7" id="KW-0832">Ubl conjugation</keyword>
<dbReference type="GO" id="GO:0008270">
    <property type="term" value="F:zinc ion binding"/>
    <property type="evidence" value="ECO:0007669"/>
    <property type="project" value="UniProtKB-KW"/>
</dbReference>
<dbReference type="Pfam" id="PF18115">
    <property type="entry name" value="Tudor_3"/>
    <property type="match status" value="1"/>
</dbReference>
<feature type="region of interest" description="Disordered" evidence="16">
    <location>
        <begin position="585"/>
        <end position="610"/>
    </location>
</feature>
<keyword evidence="12" id="KW-1015">Disulfide bond</keyword>
<keyword evidence="4" id="KW-0677">Repeat</keyword>
<dbReference type="GO" id="GO:0071339">
    <property type="term" value="C:MLL1 complex"/>
    <property type="evidence" value="ECO:0007669"/>
    <property type="project" value="TreeGrafter"/>
</dbReference>
<feature type="compositionally biased region" description="Basic and acidic residues" evidence="16">
    <location>
        <begin position="236"/>
        <end position="245"/>
    </location>
</feature>
<reference evidence="18 19" key="1">
    <citation type="submission" date="2019-09" db="EMBL/GenBank/DDBJ databases">
        <title>Bird 10,000 Genomes (B10K) Project - Family phase.</title>
        <authorList>
            <person name="Zhang G."/>
        </authorList>
    </citation>
    <scope>NUCLEOTIDE SEQUENCE [LARGE SCALE GENOMIC DNA]</scope>
    <source>
        <strain evidence="18">B10K-DU-006-09</strain>
        <tissue evidence="18">Muscle</tissue>
    </source>
</reference>
<name>A0A7L3YWN8_FREGA</name>
<evidence type="ECO:0000256" key="5">
    <source>
        <dbReference type="ARBA" id="ARBA00022771"/>
    </source>
</evidence>
<evidence type="ECO:0000256" key="13">
    <source>
        <dbReference type="ARBA" id="ARBA00023163"/>
    </source>
</evidence>
<feature type="compositionally biased region" description="Polar residues" evidence="16">
    <location>
        <begin position="418"/>
        <end position="428"/>
    </location>
</feature>
<dbReference type="GO" id="GO:0006357">
    <property type="term" value="P:regulation of transcription by RNA polymerase II"/>
    <property type="evidence" value="ECO:0007669"/>
    <property type="project" value="TreeGrafter"/>
</dbReference>
<dbReference type="Gene3D" id="2.30.30.140">
    <property type="match status" value="2"/>
</dbReference>
<feature type="compositionally biased region" description="Basic residues" evidence="16">
    <location>
        <begin position="534"/>
        <end position="546"/>
    </location>
</feature>
<feature type="compositionally biased region" description="Basic and acidic residues" evidence="16">
    <location>
        <begin position="147"/>
        <end position="191"/>
    </location>
</feature>
<dbReference type="SMART" id="SM00333">
    <property type="entry name" value="TUDOR"/>
    <property type="match status" value="2"/>
</dbReference>
<evidence type="ECO:0000256" key="12">
    <source>
        <dbReference type="ARBA" id="ARBA00023157"/>
    </source>
</evidence>
<feature type="compositionally biased region" description="Basic and acidic residues" evidence="16">
    <location>
        <begin position="305"/>
        <end position="333"/>
    </location>
</feature>
<feature type="compositionally biased region" description="Polar residues" evidence="16">
    <location>
        <begin position="383"/>
        <end position="407"/>
    </location>
</feature>
<keyword evidence="10" id="KW-0805">Transcription regulation</keyword>
<feature type="region of interest" description="Disordered" evidence="16">
    <location>
        <begin position="364"/>
        <end position="428"/>
    </location>
</feature>
<keyword evidence="8" id="KW-0156">Chromatin regulator</keyword>
<dbReference type="InterPro" id="IPR043449">
    <property type="entry name" value="PHF20-like"/>
</dbReference>
<evidence type="ECO:0000256" key="11">
    <source>
        <dbReference type="ARBA" id="ARBA00023125"/>
    </source>
</evidence>
<accession>A0A7L3YWN8</accession>
<protein>
    <recommendedName>
        <fullName evidence="15">PHD finger protein 20</fullName>
    </recommendedName>
</protein>
<keyword evidence="13" id="KW-0804">Transcription</keyword>
<dbReference type="Pfam" id="PF12618">
    <property type="entry name" value="PHF20_AT-hook"/>
    <property type="match status" value="1"/>
</dbReference>
<evidence type="ECO:0000256" key="14">
    <source>
        <dbReference type="ARBA" id="ARBA00023242"/>
    </source>
</evidence>
<dbReference type="AlphaFoldDB" id="A0A7L3YWN8"/>
<dbReference type="SUPFAM" id="SSF63748">
    <property type="entry name" value="Tudor/PWWP/MBT"/>
    <property type="match status" value="2"/>
</dbReference>
<evidence type="ECO:0000259" key="17">
    <source>
        <dbReference type="SMART" id="SM00333"/>
    </source>
</evidence>
<sequence>MTKHPPNRRGINFEVGAQLEARDRLKNWYPAHIEEIDYEEGKVLIHFKRWNHRYDEWFCWDSPYLRPLEKIQLRKEGLHEEEGCAGFHINDQVLACWSDCRFYPAKVTSVNKDGTYTVKFYDGVVQTVKNIHVKAFSKDQNTVGNAKPKERGNEIPSSPEKREKFKEQRKATGNAKKDKDEKTLKTEKKVKQPDKEGKLIVILEKGKVSEKNISKNGKEDKENISENDMEYSVDTHIEKKPENDNVKSPQENAKETKRKRGRPPITPPTVNFCSLSKYVEPSSQTLQPITLELRRRKIPKGGEVPSKRPRIEKNLPQEKLKNSSDNPERDQIRRRSSRLSSSISHEVLNTDRVTASIEIQPLKDAVSNQKESEKVQLEIPVESDQSSSKQGSPGNTSHSTALSTDASLQEEKVEDTESSSVTVGTQEPSAATGSNFDFIFNIDAFLKATDARCFYLIKEYFLDLILLHTAVFYQGVSSGFNNSSWTKQATFYSLAGLEVNKHPGKGNSELPAWTKAVKEHEKNKERKSKDYGRSKSKKKKKKKKRTKPEYSGSEENTDISQELSPEKSVVTKCISSNKLSAHPSTLLHCSDSGQHRGKPKTNEDDTLSESSMDSLLWSDDDCSQDVDVTTNPDEEVEESDFEIVRCVCEVKEENDFMIQCEECLCWQHGVCMGLLEDNVPEKYTCYFCQDPPGQRSSLKYWYEKEWLSNGHMHGLAFLEENYSHQNAKKIVATHQLLGDVQRVIEVLHGLQLKMSILQNKEHPDLKLWCHPWKHITVDEKIHTKHIIHIEENCCKEETASYRTWNGTVEKPSTIPSVEESYITSEHCYQKPRAYYPAIEQRLVVETRGSAVDDGVNRIRENGDDALSERFGWNLDREICKMENESKHNYSKVRESVSKKVSPEEAIEMKLLEKDKEGVVNSQLQWQLNLLAHVESLQDEVIHRMDFIEKELDVLESWLDYTGELEPPEPLARLPQLKHCIKQLITDLGKVQQIALCCST</sequence>
<feature type="non-terminal residue" evidence="18">
    <location>
        <position position="999"/>
    </location>
</feature>
<dbReference type="Gene3D" id="3.30.40.10">
    <property type="entry name" value="Zinc/RING finger domain, C3HC4 (zinc finger)"/>
    <property type="match status" value="1"/>
</dbReference>
<dbReference type="EMBL" id="VZZT01000945">
    <property type="protein sequence ID" value="NXW05551.1"/>
    <property type="molecule type" value="Genomic_DNA"/>
</dbReference>
<keyword evidence="3" id="KW-0479">Metal-binding</keyword>
<evidence type="ECO:0000256" key="4">
    <source>
        <dbReference type="ARBA" id="ARBA00022737"/>
    </source>
</evidence>
<keyword evidence="11" id="KW-0238">DNA-binding</keyword>
<dbReference type="CDD" id="cd20104">
    <property type="entry name" value="MBT_PHF20L1-like"/>
    <property type="match status" value="1"/>
</dbReference>
<evidence type="ECO:0000256" key="8">
    <source>
        <dbReference type="ARBA" id="ARBA00022853"/>
    </source>
</evidence>
<dbReference type="GO" id="GO:0044545">
    <property type="term" value="C:NSL complex"/>
    <property type="evidence" value="ECO:0007669"/>
    <property type="project" value="TreeGrafter"/>
</dbReference>
<dbReference type="InterPro" id="IPR019786">
    <property type="entry name" value="Zinc_finger_PHD-type_CS"/>
</dbReference>
<feature type="region of interest" description="Disordered" evidence="16">
    <location>
        <begin position="503"/>
        <end position="563"/>
    </location>
</feature>